<evidence type="ECO:0008006" key="6">
    <source>
        <dbReference type="Google" id="ProtNLM"/>
    </source>
</evidence>
<dbReference type="InterPro" id="IPR005656">
    <property type="entry name" value="MmgE_PrpD"/>
</dbReference>
<dbReference type="RefSeq" id="WP_067558712.1">
    <property type="nucleotide sequence ID" value="NZ_LPXN01000138.1"/>
</dbReference>
<dbReference type="OrthoDB" id="9795089at2"/>
<dbReference type="SUPFAM" id="SSF103378">
    <property type="entry name" value="2-methylcitrate dehydratase PrpD"/>
    <property type="match status" value="1"/>
</dbReference>
<dbReference type="InterPro" id="IPR042188">
    <property type="entry name" value="MmgE/PrpD_sf_2"/>
</dbReference>
<organism evidence="4 5">
    <name type="scientific">Oceanibaculum pacificum</name>
    <dbReference type="NCBI Taxonomy" id="580166"/>
    <lineage>
        <taxon>Bacteria</taxon>
        <taxon>Pseudomonadati</taxon>
        <taxon>Pseudomonadota</taxon>
        <taxon>Alphaproteobacteria</taxon>
        <taxon>Rhodospirillales</taxon>
        <taxon>Oceanibaculaceae</taxon>
        <taxon>Oceanibaculum</taxon>
    </lineage>
</organism>
<dbReference type="InterPro" id="IPR042183">
    <property type="entry name" value="MmgE/PrpD_sf_1"/>
</dbReference>
<feature type="domain" description="MmgE/PrpD N-terminal" evidence="2">
    <location>
        <begin position="21"/>
        <end position="239"/>
    </location>
</feature>
<evidence type="ECO:0000259" key="3">
    <source>
        <dbReference type="Pfam" id="PF19305"/>
    </source>
</evidence>
<evidence type="ECO:0000313" key="5">
    <source>
        <dbReference type="Proteomes" id="UP000076400"/>
    </source>
</evidence>
<gene>
    <name evidence="4" type="ORF">AUP43_03200</name>
</gene>
<dbReference type="Gene3D" id="3.30.1330.120">
    <property type="entry name" value="2-methylcitrate dehydratase PrpD"/>
    <property type="match status" value="1"/>
</dbReference>
<comment type="similarity">
    <text evidence="1">Belongs to the PrpD family.</text>
</comment>
<dbReference type="Gene3D" id="1.10.4100.10">
    <property type="entry name" value="2-methylcitrate dehydratase PrpD"/>
    <property type="match status" value="1"/>
</dbReference>
<evidence type="ECO:0000259" key="2">
    <source>
        <dbReference type="Pfam" id="PF03972"/>
    </source>
</evidence>
<evidence type="ECO:0000256" key="1">
    <source>
        <dbReference type="ARBA" id="ARBA00006174"/>
    </source>
</evidence>
<dbReference type="Pfam" id="PF03972">
    <property type="entry name" value="MmgE_PrpD_N"/>
    <property type="match status" value="1"/>
</dbReference>
<comment type="caution">
    <text evidence="4">The sequence shown here is derived from an EMBL/GenBank/DDBJ whole genome shotgun (WGS) entry which is preliminary data.</text>
</comment>
<keyword evidence="5" id="KW-1185">Reference proteome</keyword>
<sequence>MTATAALSAFVVTYPQVADGPARRLAREGIADAMAGLLSGWDDIAVRRVLAALSALYNGDVALVGRSVGLPAPEAALVNGTAAHALDFDDNYGPLAGHASAVLVPALLALGEARERTMRDLVDAYIVGLEAMRFVGDGVSRTQYRLGWHTTATVGVIGVAAACARLLRLGADSAHQAIALSTSLAAGSKKQFGTMAKPLHAGLAARGGVMAALLAEAGVTAAEEPLAGPWGYGALYTGQPGGIDFQASIDLLAAVRQGQAPLAIETHGLKLKLHPCCASSHAAIDLMLDLQREHGFSVGDVDSIEAIVREVSLRNLMYDAPTDPMQARFSMQYALAATLLGDGRLRLGDFTDAAVSRPEIAALMPRIAMRVHEPESPIAASTQAVEPAQMVIRLADGRVLAGTRFNQRGLLIEPLNAEDHAAKLRDCLAGTPFAARQADIAAGLADLDSPRPIRSFARLMAG</sequence>
<accession>A0A154VS83</accession>
<dbReference type="GO" id="GO:0016829">
    <property type="term" value="F:lyase activity"/>
    <property type="evidence" value="ECO:0007669"/>
    <property type="project" value="InterPro"/>
</dbReference>
<protein>
    <recommendedName>
        <fullName evidence="6">2-methylcitrate dehydratase</fullName>
    </recommendedName>
</protein>
<dbReference type="STRING" id="580166.AUP43_03200"/>
<evidence type="ECO:0000313" key="4">
    <source>
        <dbReference type="EMBL" id="KZD04125.1"/>
    </source>
</evidence>
<dbReference type="Pfam" id="PF19305">
    <property type="entry name" value="MmgE_PrpD_C"/>
    <property type="match status" value="1"/>
</dbReference>
<reference evidence="4 5" key="1">
    <citation type="submission" date="2015-12" db="EMBL/GenBank/DDBJ databases">
        <title>Genome sequence of Oceanibaculum pacificum MCCC 1A02656.</title>
        <authorList>
            <person name="Lu L."/>
            <person name="Lai Q."/>
            <person name="Shao Z."/>
            <person name="Qian P."/>
        </authorList>
    </citation>
    <scope>NUCLEOTIDE SEQUENCE [LARGE SCALE GENOMIC DNA]</scope>
    <source>
        <strain evidence="4 5">MCCC 1A02656</strain>
    </source>
</reference>
<dbReference type="PANTHER" id="PTHR16943:SF8">
    <property type="entry name" value="2-METHYLCITRATE DEHYDRATASE"/>
    <property type="match status" value="1"/>
</dbReference>
<dbReference type="Proteomes" id="UP000076400">
    <property type="component" value="Unassembled WGS sequence"/>
</dbReference>
<dbReference type="AlphaFoldDB" id="A0A154VS83"/>
<feature type="domain" description="MmgE/PrpD C-terminal" evidence="3">
    <location>
        <begin position="274"/>
        <end position="437"/>
    </location>
</feature>
<name>A0A154VS83_9PROT</name>
<dbReference type="EMBL" id="LPXN01000138">
    <property type="protein sequence ID" value="KZD04125.1"/>
    <property type="molecule type" value="Genomic_DNA"/>
</dbReference>
<dbReference type="InterPro" id="IPR045336">
    <property type="entry name" value="MmgE_PrpD_N"/>
</dbReference>
<dbReference type="InterPro" id="IPR036148">
    <property type="entry name" value="MmgE/PrpD_sf"/>
</dbReference>
<proteinExistence type="inferred from homology"/>
<dbReference type="PANTHER" id="PTHR16943">
    <property type="entry name" value="2-METHYLCITRATE DEHYDRATASE-RELATED"/>
    <property type="match status" value="1"/>
</dbReference>
<dbReference type="InterPro" id="IPR045337">
    <property type="entry name" value="MmgE_PrpD_C"/>
</dbReference>